<comment type="subcellular location">
    <subcellularLocation>
        <location evidence="1">Cell membrane</location>
        <topology evidence="1">Multi-pass membrane protein</topology>
    </subcellularLocation>
</comment>
<feature type="transmembrane region" description="Helical" evidence="6">
    <location>
        <begin position="193"/>
        <end position="214"/>
    </location>
</feature>
<evidence type="ECO:0000313" key="9">
    <source>
        <dbReference type="Proteomes" id="UP001501736"/>
    </source>
</evidence>
<reference evidence="9" key="1">
    <citation type="journal article" date="2019" name="Int. J. Syst. Evol. Microbiol.">
        <title>The Global Catalogue of Microorganisms (GCM) 10K type strain sequencing project: providing services to taxonomists for standard genome sequencing and annotation.</title>
        <authorList>
            <consortium name="The Broad Institute Genomics Platform"/>
            <consortium name="The Broad Institute Genome Sequencing Center for Infectious Disease"/>
            <person name="Wu L."/>
            <person name="Ma J."/>
        </authorList>
    </citation>
    <scope>NUCLEOTIDE SEQUENCE [LARGE SCALE GENOMIC DNA]</scope>
    <source>
        <strain evidence="9">JCM 11483</strain>
    </source>
</reference>
<feature type="transmembrane region" description="Helical" evidence="6">
    <location>
        <begin position="433"/>
        <end position="453"/>
    </location>
</feature>
<protein>
    <submittedName>
        <fullName evidence="8">Cytochrome c oxidase assembly protein</fullName>
    </submittedName>
</protein>
<keyword evidence="4 6" id="KW-1133">Transmembrane helix</keyword>
<feature type="transmembrane region" description="Helical" evidence="6">
    <location>
        <begin position="28"/>
        <end position="51"/>
    </location>
</feature>
<dbReference type="Proteomes" id="UP001501736">
    <property type="component" value="Unassembled WGS sequence"/>
</dbReference>
<gene>
    <name evidence="8" type="ORF">GCM10020260_21190</name>
</gene>
<dbReference type="InterPro" id="IPR032694">
    <property type="entry name" value="CopC/D"/>
</dbReference>
<evidence type="ECO:0000259" key="7">
    <source>
        <dbReference type="Pfam" id="PF05425"/>
    </source>
</evidence>
<feature type="transmembrane region" description="Helical" evidence="6">
    <location>
        <begin position="613"/>
        <end position="634"/>
    </location>
</feature>
<evidence type="ECO:0000256" key="4">
    <source>
        <dbReference type="ARBA" id="ARBA00022989"/>
    </source>
</evidence>
<proteinExistence type="predicted"/>
<evidence type="ECO:0000256" key="1">
    <source>
        <dbReference type="ARBA" id="ARBA00004651"/>
    </source>
</evidence>
<feature type="transmembrane region" description="Helical" evidence="6">
    <location>
        <begin position="368"/>
        <end position="390"/>
    </location>
</feature>
<feature type="transmembrane region" description="Helical" evidence="6">
    <location>
        <begin position="271"/>
        <end position="289"/>
    </location>
</feature>
<feature type="transmembrane region" description="Helical" evidence="6">
    <location>
        <begin position="503"/>
        <end position="523"/>
    </location>
</feature>
<evidence type="ECO:0000313" key="8">
    <source>
        <dbReference type="EMBL" id="GAA3286438.1"/>
    </source>
</evidence>
<dbReference type="EMBL" id="BAAAYG010000009">
    <property type="protein sequence ID" value="GAA3286438.1"/>
    <property type="molecule type" value="Genomic_DNA"/>
</dbReference>
<dbReference type="Pfam" id="PF09678">
    <property type="entry name" value="Caa3_CtaG"/>
    <property type="match status" value="1"/>
</dbReference>
<comment type="caution">
    <text evidence="8">The sequence shown here is derived from an EMBL/GenBank/DDBJ whole genome shotgun (WGS) entry which is preliminary data.</text>
</comment>
<dbReference type="Pfam" id="PF05425">
    <property type="entry name" value="CopD"/>
    <property type="match status" value="1"/>
</dbReference>
<feature type="domain" description="Copper resistance protein D" evidence="7">
    <location>
        <begin position="271"/>
        <end position="390"/>
    </location>
</feature>
<keyword evidence="9" id="KW-1185">Reference proteome</keyword>
<sequence>MTPASGSPRGAAVDPEADAPVRAVGLPAAGAALCLGLVAVVVAGLLTGLSTPGEIADPGALTRWGLPIARFVHHLAMATAVSAVLLAAAAIPARVGPRGRRRRGQDGAEHPVFSAVLRIAGTASVVWTVAAIAVLVLTFSDISGQPISGESSFNEGFLGYIESIATGQAWATVTAIAALFTMLVFAVRSTPGLFVLSGLGLAGIVPIALVGHSSSGDDHIAAVNSLGLHLLGVVVWVGGLAVLLLLAPVLRDQTRRLAARDQGGPELVGTLLRRYSTIAGLAIVLVAASGVVNAELRIFAWDQLITTPYGLMISLKAAAVLALAGIGWMHRSWIIPRLVGAHAGPAARRGAGPSDDGAAADQRGVTGLLWQLVAVEVAIMAAVVGVSTVLGRTAPPVSEDLPPGASPARIITGYDLPPAPELANYFTLWRLDWLWVFLAVGLAVWYWASVVRLRRRGDSWPIVRGISFVLGLLTLVWVTSGGASIYGLVLFSGHMIQHMTLTMVVPIFLVMGSPVTLALRVLPVRADGTRGTREWILWLVHSRFSRIVTHPVVAAANFAGSLVIFYYTAVFGLALEYHLGHLIMTVHFLLTGYIFALVMVGQDPLPKRPPHPLRLLMLLATMAFHAFLAVSLSGSESLLQAGWFGNMGYDWGFSALEDQQRGGELMWGIGEIPTMLLAVIAAIQWSRDDDRQMRREDREAERTDDAALREYNEMFVRMAENDPHRPKGPRG</sequence>
<evidence type="ECO:0000256" key="6">
    <source>
        <dbReference type="SAM" id="Phobius"/>
    </source>
</evidence>
<evidence type="ECO:0000256" key="3">
    <source>
        <dbReference type="ARBA" id="ARBA00022692"/>
    </source>
</evidence>
<organism evidence="8 9">
    <name type="scientific">Nesterenkonia halobia</name>
    <dbReference type="NCBI Taxonomy" id="37922"/>
    <lineage>
        <taxon>Bacteria</taxon>
        <taxon>Bacillati</taxon>
        <taxon>Actinomycetota</taxon>
        <taxon>Actinomycetes</taxon>
        <taxon>Micrococcales</taxon>
        <taxon>Micrococcaceae</taxon>
        <taxon>Nesterenkonia</taxon>
    </lineage>
</organism>
<feature type="transmembrane region" description="Helical" evidence="6">
    <location>
        <begin position="226"/>
        <end position="250"/>
    </location>
</feature>
<keyword evidence="5 6" id="KW-0472">Membrane</keyword>
<keyword evidence="3 6" id="KW-0812">Transmembrane</keyword>
<evidence type="ECO:0000256" key="2">
    <source>
        <dbReference type="ARBA" id="ARBA00022475"/>
    </source>
</evidence>
<dbReference type="RefSeq" id="WP_344721133.1">
    <property type="nucleotide sequence ID" value="NZ_BAAAYG010000009.1"/>
</dbReference>
<dbReference type="InterPro" id="IPR008457">
    <property type="entry name" value="Cu-R_CopD_dom"/>
</dbReference>
<feature type="transmembrane region" description="Helical" evidence="6">
    <location>
        <begin position="71"/>
        <end position="91"/>
    </location>
</feature>
<name>A0ABP6RG07_9MICC</name>
<feature type="transmembrane region" description="Helical" evidence="6">
    <location>
        <begin position="112"/>
        <end position="137"/>
    </location>
</feature>
<feature type="transmembrane region" description="Helical" evidence="6">
    <location>
        <begin position="665"/>
        <end position="685"/>
    </location>
</feature>
<dbReference type="PANTHER" id="PTHR34820:SF4">
    <property type="entry name" value="INNER MEMBRANE PROTEIN YEBZ"/>
    <property type="match status" value="1"/>
</dbReference>
<evidence type="ECO:0000256" key="5">
    <source>
        <dbReference type="ARBA" id="ARBA00023136"/>
    </source>
</evidence>
<dbReference type="PANTHER" id="PTHR34820">
    <property type="entry name" value="INNER MEMBRANE PROTEIN YEBZ"/>
    <property type="match status" value="1"/>
</dbReference>
<feature type="transmembrane region" description="Helical" evidence="6">
    <location>
        <begin position="309"/>
        <end position="328"/>
    </location>
</feature>
<keyword evidence="2" id="KW-1003">Cell membrane</keyword>
<feature type="transmembrane region" description="Helical" evidence="6">
    <location>
        <begin position="579"/>
        <end position="601"/>
    </location>
</feature>
<accession>A0ABP6RG07</accession>
<feature type="transmembrane region" description="Helical" evidence="6">
    <location>
        <begin position="544"/>
        <end position="567"/>
    </location>
</feature>
<feature type="transmembrane region" description="Helical" evidence="6">
    <location>
        <begin position="465"/>
        <end position="491"/>
    </location>
</feature>
<dbReference type="InterPro" id="IPR019108">
    <property type="entry name" value="Caa3_assmbl_CtaG-rel"/>
</dbReference>
<feature type="transmembrane region" description="Helical" evidence="6">
    <location>
        <begin position="157"/>
        <end position="186"/>
    </location>
</feature>